<keyword evidence="1" id="KW-0472">Membrane</keyword>
<protein>
    <submittedName>
        <fullName evidence="2">Uncharacterized protein</fullName>
    </submittedName>
</protein>
<evidence type="ECO:0000313" key="2">
    <source>
        <dbReference type="EMBL" id="PWK20807.1"/>
    </source>
</evidence>
<dbReference type="EMBL" id="QGGP01000001">
    <property type="protein sequence ID" value="PWK20807.1"/>
    <property type="molecule type" value="Genomic_DNA"/>
</dbReference>
<evidence type="ECO:0000313" key="3">
    <source>
        <dbReference type="Proteomes" id="UP000245430"/>
    </source>
</evidence>
<gene>
    <name evidence="2" type="ORF">LX78_00512</name>
</gene>
<dbReference type="OrthoDB" id="1453319at2"/>
<reference evidence="2 3" key="1">
    <citation type="submission" date="2018-05" db="EMBL/GenBank/DDBJ databases">
        <title>Genomic Encyclopedia of Archaeal and Bacterial Type Strains, Phase II (KMG-II): from individual species to whole genera.</title>
        <authorList>
            <person name="Goeker M."/>
        </authorList>
    </citation>
    <scope>NUCLEOTIDE SEQUENCE [LARGE SCALE GENOMIC DNA]</scope>
    <source>
        <strain evidence="2 3">DSM 22637</strain>
    </source>
</reference>
<accession>A0A316DRA7</accession>
<keyword evidence="1" id="KW-0812">Transmembrane</keyword>
<sequence>MKIFKILLSILAIVLIIYNFTQVNFNAPFEEESIIAFITILASMCALILLQILRLSKKIEKQIKQNK</sequence>
<proteinExistence type="predicted"/>
<dbReference type="RefSeq" id="WP_109681065.1">
    <property type="nucleotide sequence ID" value="NZ_QGGP01000001.1"/>
</dbReference>
<keyword evidence="3" id="KW-1185">Reference proteome</keyword>
<comment type="caution">
    <text evidence="2">The sequence shown here is derived from an EMBL/GenBank/DDBJ whole genome shotgun (WGS) entry which is preliminary data.</text>
</comment>
<name>A0A316DRA7_9FLAO</name>
<organism evidence="2 3">
    <name type="scientific">Xanthomarina spongicola</name>
    <dbReference type="NCBI Taxonomy" id="570520"/>
    <lineage>
        <taxon>Bacteria</taxon>
        <taxon>Pseudomonadati</taxon>
        <taxon>Bacteroidota</taxon>
        <taxon>Flavobacteriia</taxon>
        <taxon>Flavobacteriales</taxon>
        <taxon>Flavobacteriaceae</taxon>
        <taxon>Xanthomarina</taxon>
    </lineage>
</organism>
<keyword evidence="1" id="KW-1133">Transmembrane helix</keyword>
<dbReference type="Proteomes" id="UP000245430">
    <property type="component" value="Unassembled WGS sequence"/>
</dbReference>
<feature type="transmembrane region" description="Helical" evidence="1">
    <location>
        <begin position="35"/>
        <end position="55"/>
    </location>
</feature>
<dbReference type="AlphaFoldDB" id="A0A316DRA7"/>
<evidence type="ECO:0000256" key="1">
    <source>
        <dbReference type="SAM" id="Phobius"/>
    </source>
</evidence>